<reference evidence="3 4" key="2">
    <citation type="submission" date="2024-05" db="EMBL/GenBank/DDBJ databases">
        <authorList>
            <person name="Chen Y."/>
            <person name="Shah S."/>
            <person name="Dougan E. K."/>
            <person name="Thang M."/>
            <person name="Chan C."/>
        </authorList>
    </citation>
    <scope>NUCLEOTIDE SEQUENCE [LARGE SCALE GENOMIC DNA]</scope>
</reference>
<dbReference type="EMBL" id="CAMXCT030001325">
    <property type="protein sequence ID" value="CAL4776330.1"/>
    <property type="molecule type" value="Genomic_DNA"/>
</dbReference>
<accession>A0A9P1CE48</accession>
<dbReference type="Proteomes" id="UP001152797">
    <property type="component" value="Unassembled WGS sequence"/>
</dbReference>
<evidence type="ECO:0000256" key="1">
    <source>
        <dbReference type="SAM" id="MobiDB-lite"/>
    </source>
</evidence>
<dbReference type="OrthoDB" id="448753at2759"/>
<evidence type="ECO:0000313" key="2">
    <source>
        <dbReference type="EMBL" id="CAI3989018.1"/>
    </source>
</evidence>
<sequence length="309" mass="33028">MLVSDAVIRTDRSYRSRLFSEAFLASCGKHMVLALSGAFPEQGSFPLEVFLPVGLLLAMLGCFLVTRDNKDAKNDTKSGAKSDAKSVRDTKSGASTTSMFAPSEPKARQGRPHEFQASAKSQGPQPTLINLCPNLVVPEKVECTILVPQVSSLKSSRVIPLCDLSGGTILQLEVVRHQRSDETRLLLFSPSREIQFATCQKATVQGSRGFSLHGQDASRQALLRGVEGGCLLTSQQRGSIRFRISSPGSINASDDDGQLLAYSDPASADAQGLPRLTLKVGPKVDAGLMALCYVAIGLLNDEKSSKTGC</sequence>
<feature type="compositionally biased region" description="Basic and acidic residues" evidence="1">
    <location>
        <begin position="105"/>
        <end position="114"/>
    </location>
</feature>
<organism evidence="2">
    <name type="scientific">Cladocopium goreaui</name>
    <dbReference type="NCBI Taxonomy" id="2562237"/>
    <lineage>
        <taxon>Eukaryota</taxon>
        <taxon>Sar</taxon>
        <taxon>Alveolata</taxon>
        <taxon>Dinophyceae</taxon>
        <taxon>Suessiales</taxon>
        <taxon>Symbiodiniaceae</taxon>
        <taxon>Cladocopium</taxon>
    </lineage>
</organism>
<feature type="region of interest" description="Disordered" evidence="1">
    <location>
        <begin position="71"/>
        <end position="123"/>
    </location>
</feature>
<feature type="compositionally biased region" description="Basic and acidic residues" evidence="1">
    <location>
        <begin position="71"/>
        <end position="91"/>
    </location>
</feature>
<evidence type="ECO:0000313" key="3">
    <source>
        <dbReference type="EMBL" id="CAL4776330.1"/>
    </source>
</evidence>
<evidence type="ECO:0000313" key="4">
    <source>
        <dbReference type="Proteomes" id="UP001152797"/>
    </source>
</evidence>
<dbReference type="EMBL" id="CAMXCT020001325">
    <property type="protein sequence ID" value="CAL1142393.1"/>
    <property type="molecule type" value="Genomic_DNA"/>
</dbReference>
<proteinExistence type="predicted"/>
<dbReference type="AlphaFoldDB" id="A0A9P1CE48"/>
<reference evidence="2" key="1">
    <citation type="submission" date="2022-10" db="EMBL/GenBank/DDBJ databases">
        <authorList>
            <person name="Chen Y."/>
            <person name="Dougan E. K."/>
            <person name="Chan C."/>
            <person name="Rhodes N."/>
            <person name="Thang M."/>
        </authorList>
    </citation>
    <scope>NUCLEOTIDE SEQUENCE</scope>
</reference>
<name>A0A9P1CE48_9DINO</name>
<gene>
    <name evidence="2" type="ORF">C1SCF055_LOCUS16120</name>
</gene>
<keyword evidence="4" id="KW-1185">Reference proteome</keyword>
<comment type="caution">
    <text evidence="2">The sequence shown here is derived from an EMBL/GenBank/DDBJ whole genome shotgun (WGS) entry which is preliminary data.</text>
</comment>
<dbReference type="EMBL" id="CAMXCT010001325">
    <property type="protein sequence ID" value="CAI3989018.1"/>
    <property type="molecule type" value="Genomic_DNA"/>
</dbReference>
<protein>
    <submittedName>
        <fullName evidence="3">Pentatricopeptide repeat-containing protein</fullName>
    </submittedName>
</protein>